<dbReference type="InterPro" id="IPR006530">
    <property type="entry name" value="YD"/>
</dbReference>
<proteinExistence type="predicted"/>
<accession>A0A6P1WB92</accession>
<organism evidence="1 2">
    <name type="scientific">Spirosoma endbachense</name>
    <dbReference type="NCBI Taxonomy" id="2666025"/>
    <lineage>
        <taxon>Bacteria</taxon>
        <taxon>Pseudomonadati</taxon>
        <taxon>Bacteroidota</taxon>
        <taxon>Cytophagia</taxon>
        <taxon>Cytophagales</taxon>
        <taxon>Cytophagaceae</taxon>
        <taxon>Spirosoma</taxon>
    </lineage>
</organism>
<keyword evidence="2" id="KW-1185">Reference proteome</keyword>
<dbReference type="KEGG" id="senf:GJR95_41070"/>
<dbReference type="Gene3D" id="2.180.10.10">
    <property type="entry name" value="RHS repeat-associated core"/>
    <property type="match status" value="1"/>
</dbReference>
<gene>
    <name evidence="1" type="ORF">GJR95_41070</name>
</gene>
<dbReference type="EMBL" id="CP045997">
    <property type="protein sequence ID" value="QHW01037.1"/>
    <property type="molecule type" value="Genomic_DNA"/>
</dbReference>
<dbReference type="RefSeq" id="WP_162391430.1">
    <property type="nucleotide sequence ID" value="NZ_CP045997.1"/>
</dbReference>
<reference evidence="1 2" key="1">
    <citation type="submission" date="2019-11" db="EMBL/GenBank/DDBJ databases">
        <title>Spirosoma endbachense sp. nov., isolated from a natural salt meadow.</title>
        <authorList>
            <person name="Rojas J."/>
            <person name="Ambika Manirajan B."/>
            <person name="Ratering S."/>
            <person name="Suarez C."/>
            <person name="Geissler-Plaum R."/>
            <person name="Schnell S."/>
        </authorList>
    </citation>
    <scope>NUCLEOTIDE SEQUENCE [LARGE SCALE GENOMIC DNA]</scope>
    <source>
        <strain evidence="1 2">I-24</strain>
    </source>
</reference>
<sequence length="328" mass="37322">MMKTMLFQRPSTHRLKRINQFLLVTALGFFSLLLTSCDPRSPGINPTEPVPLNLKVSPQPDSLLTLPTGLDFAVISKVGQGPTGSLIRWSSLGSPSNNFTAYTYDQQGRLVGSCEQTSFGYDLLQLAHYQGSYRTYVYTGFDYSRGTVSPRRVDGIGWVSKYEYDDQNRLGQVLIYEHVGDRFKLNHIIQYEYTAAGHLQLTRDATGLAFKSIGLFPVVVSYWQDGDIIQTEQYLPNQTPVKSTQQTFYNQVSNPRARLQLWPQPILTAHYPIGWGVSSPDYESFQYRYGYDAQGRLSSVQQRSLNGYAGDTTRWTEWTYQEEFTYAP</sequence>
<dbReference type="NCBIfam" id="TIGR01643">
    <property type="entry name" value="YD_repeat_2x"/>
    <property type="match status" value="1"/>
</dbReference>
<evidence type="ECO:0000313" key="2">
    <source>
        <dbReference type="Proteomes" id="UP000464577"/>
    </source>
</evidence>
<protein>
    <recommendedName>
        <fullName evidence="3">RHS repeat protein</fullName>
    </recommendedName>
</protein>
<dbReference type="AlphaFoldDB" id="A0A6P1WB92"/>
<dbReference type="Proteomes" id="UP000464577">
    <property type="component" value="Chromosome"/>
</dbReference>
<name>A0A6P1WB92_9BACT</name>
<evidence type="ECO:0008006" key="3">
    <source>
        <dbReference type="Google" id="ProtNLM"/>
    </source>
</evidence>
<evidence type="ECO:0000313" key="1">
    <source>
        <dbReference type="EMBL" id="QHW01037.1"/>
    </source>
</evidence>